<reference evidence="2 3" key="1">
    <citation type="submission" date="2015-01" db="EMBL/GenBank/DDBJ databases">
        <title>Genome of allotetraploid Gossypium barbadense reveals genomic plasticity and fiber elongation in cotton evolution.</title>
        <authorList>
            <person name="Chen X."/>
            <person name="Liu X."/>
            <person name="Zhao B."/>
            <person name="Zheng H."/>
            <person name="Hu Y."/>
            <person name="Lu G."/>
            <person name="Yang C."/>
            <person name="Chen J."/>
            <person name="Shan C."/>
            <person name="Zhang L."/>
            <person name="Zhou Y."/>
            <person name="Wang L."/>
            <person name="Guo W."/>
            <person name="Bai Y."/>
            <person name="Ruan J."/>
            <person name="Shangguan X."/>
            <person name="Mao Y."/>
            <person name="Jiang J."/>
            <person name="Zhu Y."/>
            <person name="Lei J."/>
            <person name="Kang H."/>
            <person name="Chen S."/>
            <person name="He X."/>
            <person name="Wang R."/>
            <person name="Wang Y."/>
            <person name="Chen J."/>
            <person name="Wang L."/>
            <person name="Yu S."/>
            <person name="Wang B."/>
            <person name="Wei J."/>
            <person name="Song S."/>
            <person name="Lu X."/>
            <person name="Gao Z."/>
            <person name="Gu W."/>
            <person name="Deng X."/>
            <person name="Ma D."/>
            <person name="Wang S."/>
            <person name="Liang W."/>
            <person name="Fang L."/>
            <person name="Cai C."/>
            <person name="Zhu X."/>
            <person name="Zhou B."/>
            <person name="Zhang Y."/>
            <person name="Chen Z."/>
            <person name="Xu S."/>
            <person name="Zhu R."/>
            <person name="Wang S."/>
            <person name="Zhang T."/>
            <person name="Zhao G."/>
        </authorList>
    </citation>
    <scope>NUCLEOTIDE SEQUENCE [LARGE SCALE GENOMIC DNA]</scope>
    <source>
        <strain evidence="3">cv. Xinhai21</strain>
        <tissue evidence="2">Leaf</tissue>
    </source>
</reference>
<accession>A0A2P5YFK2</accession>
<dbReference type="Proteomes" id="UP000239757">
    <property type="component" value="Unassembled WGS sequence"/>
</dbReference>
<evidence type="ECO:0000313" key="2">
    <source>
        <dbReference type="EMBL" id="PPS14376.1"/>
    </source>
</evidence>
<gene>
    <name evidence="2" type="ORF">GOBAR_AA06215</name>
</gene>
<protein>
    <submittedName>
        <fullName evidence="2">Uncharacterized protein</fullName>
    </submittedName>
</protein>
<feature type="signal peptide" evidence="1">
    <location>
        <begin position="1"/>
        <end position="21"/>
    </location>
</feature>
<organism evidence="2 3">
    <name type="scientific">Gossypium barbadense</name>
    <name type="common">Sea Island cotton</name>
    <name type="synonym">Hibiscus barbadensis</name>
    <dbReference type="NCBI Taxonomy" id="3634"/>
    <lineage>
        <taxon>Eukaryota</taxon>
        <taxon>Viridiplantae</taxon>
        <taxon>Streptophyta</taxon>
        <taxon>Embryophyta</taxon>
        <taxon>Tracheophyta</taxon>
        <taxon>Spermatophyta</taxon>
        <taxon>Magnoliopsida</taxon>
        <taxon>eudicotyledons</taxon>
        <taxon>Gunneridae</taxon>
        <taxon>Pentapetalae</taxon>
        <taxon>rosids</taxon>
        <taxon>malvids</taxon>
        <taxon>Malvales</taxon>
        <taxon>Malvaceae</taxon>
        <taxon>Malvoideae</taxon>
        <taxon>Gossypium</taxon>
    </lineage>
</organism>
<sequence>MGTCWDLGFTVFLFWFGFLEGFRGNEHVDAAALVAFVNELGGELAEDGGERRDRGLKPEYTFRFNRPQFAVKILGLKNKHLWAILDLEIMIFPPPIGLVRITISRPSLANQHSLFDHTGCNIFSILFDRTASNPVQLSFTSKNHYVFSHRKVINECVQITP</sequence>
<dbReference type="EMBL" id="KZ663262">
    <property type="protein sequence ID" value="PPS14376.1"/>
    <property type="molecule type" value="Genomic_DNA"/>
</dbReference>
<proteinExistence type="predicted"/>
<feature type="chain" id="PRO_5015122620" evidence="1">
    <location>
        <begin position="22"/>
        <end position="161"/>
    </location>
</feature>
<keyword evidence="1" id="KW-0732">Signal</keyword>
<evidence type="ECO:0000256" key="1">
    <source>
        <dbReference type="SAM" id="SignalP"/>
    </source>
</evidence>
<evidence type="ECO:0000313" key="3">
    <source>
        <dbReference type="Proteomes" id="UP000239757"/>
    </source>
</evidence>
<dbReference type="AlphaFoldDB" id="A0A2P5YFK2"/>
<name>A0A2P5YFK2_GOSBA</name>